<protein>
    <submittedName>
        <fullName evidence="2">Alpha/beta hydrolase</fullName>
    </submittedName>
</protein>
<dbReference type="Proteomes" id="UP000305654">
    <property type="component" value="Unassembled WGS sequence"/>
</dbReference>
<dbReference type="SUPFAM" id="SSF53474">
    <property type="entry name" value="alpha/beta-Hydrolases"/>
    <property type="match status" value="1"/>
</dbReference>
<dbReference type="Pfam" id="PF12697">
    <property type="entry name" value="Abhydrolase_6"/>
    <property type="match status" value="1"/>
</dbReference>
<dbReference type="Gene3D" id="3.40.50.1820">
    <property type="entry name" value="alpha/beta hydrolase"/>
    <property type="match status" value="1"/>
</dbReference>
<dbReference type="InterPro" id="IPR029058">
    <property type="entry name" value="AB_hydrolase_fold"/>
</dbReference>
<gene>
    <name evidence="2" type="ORF">FE263_16205</name>
</gene>
<reference evidence="2 3" key="1">
    <citation type="submission" date="2019-05" db="EMBL/GenBank/DDBJ databases">
        <authorList>
            <person name="Pankratov T."/>
            <person name="Grouzdev D."/>
        </authorList>
    </citation>
    <scope>NUCLEOTIDE SEQUENCE [LARGE SCALE GENOMIC DNA]</scope>
    <source>
        <strain evidence="2 3">KEBCLARHB70R</strain>
    </source>
</reference>
<dbReference type="PRINTS" id="PR00111">
    <property type="entry name" value="ABHYDROLASE"/>
</dbReference>
<sequence>MLRKTVTTTGPSFEFDLAVDPIEQFRTPDRTGSYLGVSKHGFHRVAYVEWGDPQSERVAICLHGLSRQGRDFDLIAAELARRGWRVICPDLVGRGRSDWLREPTEYTLPQYVSDLAALVARLDVPRIDWIGTSLGGIVGMLMAGQRQSPVSRLVVNDIGPFVTWQVLQRLAEAVRAAPLTMPDLASATSFVRTSLSGFGPLSDEKWEHMARHGFVQNNVGAWRKLADSDIAGPLRSSLLFNLSIWNYWDQIECPTLVLRGTESDVLPAAIATEMTQRGPKADLVEFRGCGHAPALMDADQIATVADWLGQD</sequence>
<dbReference type="EMBL" id="VCDI01000006">
    <property type="protein sequence ID" value="TLU71444.1"/>
    <property type="molecule type" value="Genomic_DNA"/>
</dbReference>
<dbReference type="AlphaFoldDB" id="A0A5R9J1D7"/>
<dbReference type="PANTHER" id="PTHR43798:SF33">
    <property type="entry name" value="HYDROLASE, PUTATIVE (AFU_ORTHOLOGUE AFUA_2G14860)-RELATED"/>
    <property type="match status" value="1"/>
</dbReference>
<name>A0A5R9J1D7_9PROT</name>
<comment type="caution">
    <text evidence="2">The sequence shown here is derived from an EMBL/GenBank/DDBJ whole genome shotgun (WGS) entry which is preliminary data.</text>
</comment>
<evidence type="ECO:0000259" key="1">
    <source>
        <dbReference type="Pfam" id="PF12697"/>
    </source>
</evidence>
<evidence type="ECO:0000313" key="3">
    <source>
        <dbReference type="Proteomes" id="UP000305654"/>
    </source>
</evidence>
<organism evidence="2 3">
    <name type="scientific">Lichenicoccus roseus</name>
    <dbReference type="NCBI Taxonomy" id="2683649"/>
    <lineage>
        <taxon>Bacteria</taxon>
        <taxon>Pseudomonadati</taxon>
        <taxon>Pseudomonadota</taxon>
        <taxon>Alphaproteobacteria</taxon>
        <taxon>Acetobacterales</taxon>
        <taxon>Acetobacteraceae</taxon>
        <taxon>Lichenicoccus</taxon>
    </lineage>
</organism>
<evidence type="ECO:0000313" key="2">
    <source>
        <dbReference type="EMBL" id="TLU71444.1"/>
    </source>
</evidence>
<dbReference type="GO" id="GO:0016020">
    <property type="term" value="C:membrane"/>
    <property type="evidence" value="ECO:0007669"/>
    <property type="project" value="TreeGrafter"/>
</dbReference>
<dbReference type="PANTHER" id="PTHR43798">
    <property type="entry name" value="MONOACYLGLYCEROL LIPASE"/>
    <property type="match status" value="1"/>
</dbReference>
<keyword evidence="3" id="KW-1185">Reference proteome</keyword>
<proteinExistence type="predicted"/>
<dbReference type="InterPro" id="IPR050266">
    <property type="entry name" value="AB_hydrolase_sf"/>
</dbReference>
<keyword evidence="2" id="KW-0378">Hydrolase</keyword>
<accession>A0A5R9J1D7</accession>
<dbReference type="OrthoDB" id="9791366at2"/>
<dbReference type="GO" id="GO:0016787">
    <property type="term" value="F:hydrolase activity"/>
    <property type="evidence" value="ECO:0007669"/>
    <property type="project" value="UniProtKB-KW"/>
</dbReference>
<feature type="domain" description="AB hydrolase-1" evidence="1">
    <location>
        <begin position="60"/>
        <end position="302"/>
    </location>
</feature>
<dbReference type="InterPro" id="IPR000073">
    <property type="entry name" value="AB_hydrolase_1"/>
</dbReference>